<comment type="caution">
    <text evidence="2">The sequence shown here is derived from an EMBL/GenBank/DDBJ whole genome shotgun (WGS) entry which is preliminary data.</text>
</comment>
<dbReference type="AlphaFoldDB" id="A0AAE1BLQ3"/>
<feature type="compositionally biased region" description="Basic and acidic residues" evidence="1">
    <location>
        <begin position="120"/>
        <end position="133"/>
    </location>
</feature>
<dbReference type="EMBL" id="JAWQEG010007098">
    <property type="protein sequence ID" value="KAK3853102.1"/>
    <property type="molecule type" value="Genomic_DNA"/>
</dbReference>
<accession>A0AAE1BLQ3</accession>
<feature type="compositionally biased region" description="Basic and acidic residues" evidence="1">
    <location>
        <begin position="16"/>
        <end position="34"/>
    </location>
</feature>
<feature type="compositionally biased region" description="Polar residues" evidence="1">
    <location>
        <begin position="1"/>
        <end position="15"/>
    </location>
</feature>
<protein>
    <submittedName>
        <fullName evidence="2">Uncharacterized protein</fullName>
    </submittedName>
</protein>
<dbReference type="Proteomes" id="UP001286313">
    <property type="component" value="Unassembled WGS sequence"/>
</dbReference>
<name>A0AAE1BLQ3_PETCI</name>
<evidence type="ECO:0000313" key="2">
    <source>
        <dbReference type="EMBL" id="KAK3853102.1"/>
    </source>
</evidence>
<reference evidence="2" key="1">
    <citation type="submission" date="2023-10" db="EMBL/GenBank/DDBJ databases">
        <title>Genome assemblies of two species of porcelain crab, Petrolisthes cinctipes and Petrolisthes manimaculis (Anomura: Porcellanidae).</title>
        <authorList>
            <person name="Angst P."/>
        </authorList>
    </citation>
    <scope>NUCLEOTIDE SEQUENCE</scope>
    <source>
        <strain evidence="2">PB745_01</strain>
        <tissue evidence="2">Gill</tissue>
    </source>
</reference>
<sequence>MMSLSHTSRSHPLQTQEKDMRRSAQRDKSEDDGRGTNINNGMSSTISTENDGGCGVGGRGMITQKKRKRCELVARDARCDTKVGDKEWSVNQVEREETECEARMSEEEEGVMQGVGDNVNGREELDKTPVIHHPERSLSFSRRGQPGSRAVFVRFAPGYKEVFQVAI</sequence>
<gene>
    <name evidence="2" type="ORF">Pcinc_040342</name>
</gene>
<organism evidence="2 3">
    <name type="scientific">Petrolisthes cinctipes</name>
    <name type="common">Flat porcelain crab</name>
    <dbReference type="NCBI Taxonomy" id="88211"/>
    <lineage>
        <taxon>Eukaryota</taxon>
        <taxon>Metazoa</taxon>
        <taxon>Ecdysozoa</taxon>
        <taxon>Arthropoda</taxon>
        <taxon>Crustacea</taxon>
        <taxon>Multicrustacea</taxon>
        <taxon>Malacostraca</taxon>
        <taxon>Eumalacostraca</taxon>
        <taxon>Eucarida</taxon>
        <taxon>Decapoda</taxon>
        <taxon>Pleocyemata</taxon>
        <taxon>Anomura</taxon>
        <taxon>Galatheoidea</taxon>
        <taxon>Porcellanidae</taxon>
        <taxon>Petrolisthes</taxon>
    </lineage>
</organism>
<feature type="region of interest" description="Disordered" evidence="1">
    <location>
        <begin position="98"/>
        <end position="133"/>
    </location>
</feature>
<feature type="compositionally biased region" description="Polar residues" evidence="1">
    <location>
        <begin position="36"/>
        <end position="50"/>
    </location>
</feature>
<evidence type="ECO:0000256" key="1">
    <source>
        <dbReference type="SAM" id="MobiDB-lite"/>
    </source>
</evidence>
<keyword evidence="3" id="KW-1185">Reference proteome</keyword>
<feature type="region of interest" description="Disordered" evidence="1">
    <location>
        <begin position="1"/>
        <end position="67"/>
    </location>
</feature>
<proteinExistence type="predicted"/>
<evidence type="ECO:0000313" key="3">
    <source>
        <dbReference type="Proteomes" id="UP001286313"/>
    </source>
</evidence>